<keyword evidence="7 11" id="KW-0819">tRNA processing</keyword>
<dbReference type="GO" id="GO:0160102">
    <property type="term" value="F:tRNA (guanine(10)-N2)-methyltransferase activity"/>
    <property type="evidence" value="ECO:0007669"/>
    <property type="project" value="UniProtKB-EC"/>
</dbReference>
<dbReference type="InterPro" id="IPR056884">
    <property type="entry name" value="NPHP3-like_N"/>
</dbReference>
<dbReference type="GO" id="GO:0032259">
    <property type="term" value="P:methylation"/>
    <property type="evidence" value="ECO:0007669"/>
    <property type="project" value="UniProtKB-UniRule"/>
</dbReference>
<dbReference type="EMBL" id="WVTA01000010">
    <property type="protein sequence ID" value="KAK3203653.1"/>
    <property type="molecule type" value="Genomic_DNA"/>
</dbReference>
<dbReference type="Pfam" id="PF25904">
    <property type="entry name" value="Tmrp11_N"/>
    <property type="match status" value="1"/>
</dbReference>
<evidence type="ECO:0000256" key="6">
    <source>
        <dbReference type="ARBA" id="ARBA00022691"/>
    </source>
</evidence>
<dbReference type="GO" id="GO:0005737">
    <property type="term" value="C:cytoplasm"/>
    <property type="evidence" value="ECO:0007669"/>
    <property type="project" value="UniProtKB-SubCell"/>
</dbReference>
<dbReference type="InterPro" id="IPR002052">
    <property type="entry name" value="DNA_methylase_N6_adenine_CS"/>
</dbReference>
<keyword evidence="9 11" id="KW-0694">RNA-binding</keyword>
<evidence type="ECO:0000256" key="10">
    <source>
        <dbReference type="ARBA" id="ARBA00066937"/>
    </source>
</evidence>
<proteinExistence type="inferred from homology"/>
<dbReference type="Gene3D" id="3.40.50.150">
    <property type="entry name" value="Vaccinia Virus protein VP39"/>
    <property type="match status" value="1"/>
</dbReference>
<dbReference type="GO" id="GO:0000049">
    <property type="term" value="F:tRNA binding"/>
    <property type="evidence" value="ECO:0007669"/>
    <property type="project" value="UniProtKB-UniRule"/>
</dbReference>
<evidence type="ECO:0000313" key="15">
    <source>
        <dbReference type="Proteomes" id="UP001280581"/>
    </source>
</evidence>
<keyword evidence="8" id="KW-0677">Repeat</keyword>
<keyword evidence="4 11" id="KW-0489">Methyltransferase</keyword>
<dbReference type="Pfam" id="PF24883">
    <property type="entry name" value="NPHP3_N"/>
    <property type="match status" value="1"/>
</dbReference>
<evidence type="ECO:0000256" key="5">
    <source>
        <dbReference type="ARBA" id="ARBA00022679"/>
    </source>
</evidence>
<protein>
    <recommendedName>
        <fullName evidence="10">tRNA (guanine(10)-N(2))-methyltransferase</fullName>
        <ecNumber evidence="10">2.1.1.214</ecNumber>
    </recommendedName>
</protein>
<comment type="subcellular location">
    <subcellularLocation>
        <location evidence="1">Cytoplasm</location>
    </subcellularLocation>
</comment>
<dbReference type="PROSITE" id="PS00092">
    <property type="entry name" value="N6_MTASE"/>
    <property type="match status" value="1"/>
</dbReference>
<gene>
    <name evidence="14" type="ORF">GRF29_106g259422</name>
</gene>
<evidence type="ECO:0000256" key="4">
    <source>
        <dbReference type="ARBA" id="ARBA00022603"/>
    </source>
</evidence>
<evidence type="ECO:0000256" key="3">
    <source>
        <dbReference type="ARBA" id="ARBA00022555"/>
    </source>
</evidence>
<reference evidence="14 15" key="1">
    <citation type="submission" date="2021-02" db="EMBL/GenBank/DDBJ databases">
        <title>Genome assembly of Pseudopithomyces chartarum.</title>
        <authorList>
            <person name="Jauregui R."/>
            <person name="Singh J."/>
            <person name="Voisey C."/>
        </authorList>
    </citation>
    <scope>NUCLEOTIDE SEQUENCE [LARGE SCALE GENOMIC DNA]</scope>
    <source>
        <strain evidence="14 15">AGR01</strain>
    </source>
</reference>
<accession>A0AAN6LV29</accession>
<dbReference type="GO" id="GO:0008033">
    <property type="term" value="P:tRNA processing"/>
    <property type="evidence" value="ECO:0007669"/>
    <property type="project" value="UniProtKB-UniRule"/>
</dbReference>
<evidence type="ECO:0000259" key="13">
    <source>
        <dbReference type="Pfam" id="PF25904"/>
    </source>
</evidence>
<sequence>MPDYLVRLVQMHESFRQAELQALADVAEVPIEFVKYEEESPFCIVRLPSDAAAKTIISRSLLSQGIYELWGQGPTYEALHKSVKEISCAKWAQYESVPFRFTLDCFRGTRDQAKQREIIESFSYMGFNGPIRMRDADASFKIFEEYEEKTSVPKYAYLGRFVAASGRDAKTAYDLKKRHYISTTSMDAELALVTANMALAAPGKLFYDPFMGTGGFPIACAHFGAIVCGSDIDGRSIRGTGGSARKGQTGKFDVHGNFKQYGLESNYLGALISDLTNTPFRILQHSNTTSQGGYLDGIVCDPPYGIREGLKVLGTRDKLNEQELTTHENRYKDAGYIPPKKPYSFTAIQDDILAFAVATLVENGRLSMWMPTANDEDIELVIPTHPCLDIVSVCVQPFNKWSRRLLTYRRKTASEIPAGALEISQKEYEQGVKADELNNFRRKYFEGFKEFEKQRQDPGADKGAAQDVEVDEYVLVEPKDLRPISELQSWLQSTDYLSPGNEYMKHIHSHISGIGNWLRSPDIFNSWKGSTQEDVTSGCNCIWIKGIPESDKSILEKHHDPIYLVRDWLAQLLPDNRWLHQRLDKNSKVNAVGNKNIPDLWEIFIEALKHSRNPLYCIADGLDEMDDAYINFINKLKDVGTDNQLDQVKVLLISRPIPRIEGILRDRKVASVKLDPTMLYPDITHYVEVRLNTLSPKLSSSKYQEVKEAICERAKGLFLHTRRMTDNLTNGLREGAIVEESLPTSLERLPENLKELYTEMLI</sequence>
<dbReference type="AlphaFoldDB" id="A0AAN6LV29"/>
<dbReference type="PANTHER" id="PTHR13370:SF3">
    <property type="entry name" value="TRNA (GUANINE(10)-N2)-METHYLTRANSFERASE HOMOLOG"/>
    <property type="match status" value="1"/>
</dbReference>
<evidence type="ECO:0000256" key="1">
    <source>
        <dbReference type="ARBA" id="ARBA00004496"/>
    </source>
</evidence>
<keyword evidence="15" id="KW-1185">Reference proteome</keyword>
<name>A0AAN6LV29_9PLEO</name>
<dbReference type="PROSITE" id="PS51627">
    <property type="entry name" value="SAM_MT_TRM11"/>
    <property type="match status" value="1"/>
</dbReference>
<evidence type="ECO:0000256" key="2">
    <source>
        <dbReference type="ARBA" id="ARBA00022490"/>
    </source>
</evidence>
<dbReference type="SUPFAM" id="SSF53335">
    <property type="entry name" value="S-adenosyl-L-methionine-dependent methyltransferases"/>
    <property type="match status" value="1"/>
</dbReference>
<evidence type="ECO:0000256" key="7">
    <source>
        <dbReference type="ARBA" id="ARBA00022694"/>
    </source>
</evidence>
<dbReference type="Proteomes" id="UP001280581">
    <property type="component" value="Unassembled WGS sequence"/>
</dbReference>
<dbReference type="EC" id="2.1.1.214" evidence="10"/>
<keyword evidence="2" id="KW-0963">Cytoplasm</keyword>
<comment type="caution">
    <text evidence="14">The sequence shown here is derived from an EMBL/GenBank/DDBJ whole genome shotgun (WGS) entry which is preliminary data.</text>
</comment>
<feature type="domain" description="Nephrocystin 3-like N-terminal" evidence="12">
    <location>
        <begin position="559"/>
        <end position="655"/>
    </location>
</feature>
<dbReference type="InterPro" id="IPR029063">
    <property type="entry name" value="SAM-dependent_MTases_sf"/>
</dbReference>
<keyword evidence="6 11" id="KW-0949">S-adenosyl-L-methionine</keyword>
<evidence type="ECO:0000259" key="12">
    <source>
        <dbReference type="Pfam" id="PF24883"/>
    </source>
</evidence>
<keyword evidence="5 11" id="KW-0808">Transferase</keyword>
<evidence type="ECO:0000256" key="8">
    <source>
        <dbReference type="ARBA" id="ARBA00022737"/>
    </source>
</evidence>
<dbReference type="PANTHER" id="PTHR13370">
    <property type="entry name" value="RNA METHYLASE-RELATED"/>
    <property type="match status" value="1"/>
</dbReference>
<dbReference type="InterPro" id="IPR016691">
    <property type="entry name" value="TRMT11"/>
</dbReference>
<dbReference type="InterPro" id="IPR059073">
    <property type="entry name" value="TRMT11_N"/>
</dbReference>
<keyword evidence="3 11" id="KW-0820">tRNA-binding</keyword>
<evidence type="ECO:0000256" key="11">
    <source>
        <dbReference type="PROSITE-ProRule" id="PRU00959"/>
    </source>
</evidence>
<organism evidence="14 15">
    <name type="scientific">Pseudopithomyces chartarum</name>
    <dbReference type="NCBI Taxonomy" id="1892770"/>
    <lineage>
        <taxon>Eukaryota</taxon>
        <taxon>Fungi</taxon>
        <taxon>Dikarya</taxon>
        <taxon>Ascomycota</taxon>
        <taxon>Pezizomycotina</taxon>
        <taxon>Dothideomycetes</taxon>
        <taxon>Pleosporomycetidae</taxon>
        <taxon>Pleosporales</taxon>
        <taxon>Massarineae</taxon>
        <taxon>Didymosphaeriaceae</taxon>
        <taxon>Pseudopithomyces</taxon>
    </lineage>
</organism>
<feature type="domain" description="tRNA (guanine(10)-N(2))-methyltransferase TRMT11 N-terminal" evidence="13">
    <location>
        <begin position="3"/>
        <end position="167"/>
    </location>
</feature>
<comment type="similarity">
    <text evidence="11">Belongs to the class I-like SAM-binding methyltransferase superfamily. TRM11 methyltransferase family.</text>
</comment>
<evidence type="ECO:0000313" key="14">
    <source>
        <dbReference type="EMBL" id="KAK3203653.1"/>
    </source>
</evidence>
<evidence type="ECO:0000256" key="9">
    <source>
        <dbReference type="ARBA" id="ARBA00022884"/>
    </source>
</evidence>